<dbReference type="AlphaFoldDB" id="A0A5B7HMB2"/>
<protein>
    <submittedName>
        <fullName evidence="2">Uncharacterized protein</fullName>
    </submittedName>
</protein>
<dbReference type="EMBL" id="VSRR010034727">
    <property type="protein sequence ID" value="MPC72422.1"/>
    <property type="molecule type" value="Genomic_DNA"/>
</dbReference>
<feature type="compositionally biased region" description="Basic and acidic residues" evidence="1">
    <location>
        <begin position="118"/>
        <end position="135"/>
    </location>
</feature>
<feature type="region of interest" description="Disordered" evidence="1">
    <location>
        <begin position="1"/>
        <end position="135"/>
    </location>
</feature>
<comment type="caution">
    <text evidence="2">The sequence shown here is derived from an EMBL/GenBank/DDBJ whole genome shotgun (WGS) entry which is preliminary data.</text>
</comment>
<evidence type="ECO:0000256" key="1">
    <source>
        <dbReference type="SAM" id="MobiDB-lite"/>
    </source>
</evidence>
<dbReference type="Proteomes" id="UP000324222">
    <property type="component" value="Unassembled WGS sequence"/>
</dbReference>
<feature type="compositionally biased region" description="Acidic residues" evidence="1">
    <location>
        <begin position="101"/>
        <end position="111"/>
    </location>
</feature>
<evidence type="ECO:0000313" key="2">
    <source>
        <dbReference type="EMBL" id="MPC72422.1"/>
    </source>
</evidence>
<reference evidence="2 3" key="1">
    <citation type="submission" date="2019-05" db="EMBL/GenBank/DDBJ databases">
        <title>Another draft genome of Portunus trituberculatus and its Hox gene families provides insights of decapod evolution.</title>
        <authorList>
            <person name="Jeong J.-H."/>
            <person name="Song I."/>
            <person name="Kim S."/>
            <person name="Choi T."/>
            <person name="Kim D."/>
            <person name="Ryu S."/>
            <person name="Kim W."/>
        </authorList>
    </citation>
    <scope>NUCLEOTIDE SEQUENCE [LARGE SCALE GENOMIC DNA]</scope>
    <source>
        <tissue evidence="2">Muscle</tissue>
    </source>
</reference>
<feature type="compositionally biased region" description="Basic and acidic residues" evidence="1">
    <location>
        <begin position="1"/>
        <end position="13"/>
    </location>
</feature>
<accession>A0A5B7HMB2</accession>
<sequence length="135" mass="15481">MHHETDIQTHNDQTDSTPTGSSVPFPVPSLSSPLRPLTRTLSFAPYSCTTVNILPSAEKGEKGRRREGRKEGRKEGRNEERKRQGERREERWRERDKEGNVEEEEEEEEDGCGIVMEGEGREEVEKSKRKKEGGT</sequence>
<keyword evidence="3" id="KW-1185">Reference proteome</keyword>
<gene>
    <name evidence="2" type="ORF">E2C01_066727</name>
</gene>
<name>A0A5B7HMB2_PORTR</name>
<organism evidence="2 3">
    <name type="scientific">Portunus trituberculatus</name>
    <name type="common">Swimming crab</name>
    <name type="synonym">Neptunus trituberculatus</name>
    <dbReference type="NCBI Taxonomy" id="210409"/>
    <lineage>
        <taxon>Eukaryota</taxon>
        <taxon>Metazoa</taxon>
        <taxon>Ecdysozoa</taxon>
        <taxon>Arthropoda</taxon>
        <taxon>Crustacea</taxon>
        <taxon>Multicrustacea</taxon>
        <taxon>Malacostraca</taxon>
        <taxon>Eumalacostraca</taxon>
        <taxon>Eucarida</taxon>
        <taxon>Decapoda</taxon>
        <taxon>Pleocyemata</taxon>
        <taxon>Brachyura</taxon>
        <taxon>Eubrachyura</taxon>
        <taxon>Portunoidea</taxon>
        <taxon>Portunidae</taxon>
        <taxon>Portuninae</taxon>
        <taxon>Portunus</taxon>
    </lineage>
</organism>
<feature type="compositionally biased region" description="Basic and acidic residues" evidence="1">
    <location>
        <begin position="68"/>
        <end position="100"/>
    </location>
</feature>
<evidence type="ECO:0000313" key="3">
    <source>
        <dbReference type="Proteomes" id="UP000324222"/>
    </source>
</evidence>
<proteinExistence type="predicted"/>
<feature type="compositionally biased region" description="Low complexity" evidence="1">
    <location>
        <begin position="21"/>
        <end position="42"/>
    </location>
</feature>